<dbReference type="Gene3D" id="3.90.1300.10">
    <property type="entry name" value="Amidase signature (AS) domain"/>
    <property type="match status" value="1"/>
</dbReference>
<dbReference type="SUPFAM" id="SSF75304">
    <property type="entry name" value="Amidase signature (AS) enzymes"/>
    <property type="match status" value="1"/>
</dbReference>
<dbReference type="EMBL" id="FORF01000001">
    <property type="protein sequence ID" value="SFI34245.1"/>
    <property type="molecule type" value="Genomic_DNA"/>
</dbReference>
<name>A0A1I3HES7_9HYPH</name>
<dbReference type="PANTHER" id="PTHR11895">
    <property type="entry name" value="TRANSAMIDASE"/>
    <property type="match status" value="1"/>
</dbReference>
<evidence type="ECO:0000313" key="3">
    <source>
        <dbReference type="Proteomes" id="UP000242763"/>
    </source>
</evidence>
<dbReference type="RefSeq" id="WP_091517532.1">
    <property type="nucleotide sequence ID" value="NZ_FORF01000001.1"/>
</dbReference>
<protein>
    <submittedName>
        <fullName evidence="2">Amidase</fullName>
    </submittedName>
</protein>
<evidence type="ECO:0000313" key="2">
    <source>
        <dbReference type="EMBL" id="SFI34245.1"/>
    </source>
</evidence>
<evidence type="ECO:0000259" key="1">
    <source>
        <dbReference type="Pfam" id="PF01425"/>
    </source>
</evidence>
<sequence length="464" mass="50237">MSELHYWSIQKLSDQLRSGSISPVEVVRSTLDRIAALDGNYHSYITVMADQALARARIAEQELLSGMWRGPLHGVPLALKDLLFTRDAPTSAGMSIHKDFIPDYDATVVERLYAAGAIILGKLSLTEGAYTNNHPIFPTPINPWNSEYWAGTSSNGSGVATATGMTFGSLSTDTGGSIRFPAACNNLTAIKPTWGRVSRHGMFTLSHSLDHIGPFARDAVDAAMMLRVISGADDNDATALRAPVPDYVSATMRGIDGLRIGYDENFISTRTDPEVVAAVEAARDILAARGARIVPVTFPSPYDALRGWFDICGSETAKVHEATYPSRASDYHAGMAGLIEHGRKVSGEAVAKAWVNRLELTGRLEATFENVDLLLLPTMTTPTPTLADLEAFGADDDVLLQMIRYTAPFDLTGNPTIVLPAGFSRNNMPISLQLVGKHLSEDVLCAAGHAFQQMTNWHLRRPIA</sequence>
<gene>
    <name evidence="2" type="ORF">SAMN03080618_00150</name>
</gene>
<feature type="domain" description="Amidase" evidence="1">
    <location>
        <begin position="25"/>
        <end position="444"/>
    </location>
</feature>
<proteinExistence type="predicted"/>
<dbReference type="OrthoDB" id="9811471at2"/>
<dbReference type="Pfam" id="PF01425">
    <property type="entry name" value="Amidase"/>
    <property type="match status" value="1"/>
</dbReference>
<dbReference type="AlphaFoldDB" id="A0A1I3HES7"/>
<dbReference type="InterPro" id="IPR000120">
    <property type="entry name" value="Amidase"/>
</dbReference>
<dbReference type="InterPro" id="IPR036928">
    <property type="entry name" value="AS_sf"/>
</dbReference>
<dbReference type="InterPro" id="IPR023631">
    <property type="entry name" value="Amidase_dom"/>
</dbReference>
<dbReference type="Proteomes" id="UP000242763">
    <property type="component" value="Unassembled WGS sequence"/>
</dbReference>
<organism evidence="2 3">
    <name type="scientific">Aquamicrobium aerolatum DSM 21857</name>
    <dbReference type="NCBI Taxonomy" id="1121003"/>
    <lineage>
        <taxon>Bacteria</taxon>
        <taxon>Pseudomonadati</taxon>
        <taxon>Pseudomonadota</taxon>
        <taxon>Alphaproteobacteria</taxon>
        <taxon>Hyphomicrobiales</taxon>
        <taxon>Phyllobacteriaceae</taxon>
        <taxon>Aerobium</taxon>
    </lineage>
</organism>
<dbReference type="STRING" id="1121003.SAMN03080618_00150"/>
<dbReference type="PANTHER" id="PTHR11895:SF176">
    <property type="entry name" value="AMIDASE AMID-RELATED"/>
    <property type="match status" value="1"/>
</dbReference>
<reference evidence="3" key="1">
    <citation type="submission" date="2016-10" db="EMBL/GenBank/DDBJ databases">
        <authorList>
            <person name="Varghese N."/>
            <person name="Submissions S."/>
        </authorList>
    </citation>
    <scope>NUCLEOTIDE SEQUENCE [LARGE SCALE GENOMIC DNA]</scope>
    <source>
        <strain evidence="3">DSM 21857</strain>
    </source>
</reference>
<dbReference type="GO" id="GO:0003824">
    <property type="term" value="F:catalytic activity"/>
    <property type="evidence" value="ECO:0007669"/>
    <property type="project" value="InterPro"/>
</dbReference>
<keyword evidence="3" id="KW-1185">Reference proteome</keyword>
<accession>A0A1I3HES7</accession>